<protein>
    <submittedName>
        <fullName evidence="2">Uncharacterized protein</fullName>
    </submittedName>
</protein>
<reference evidence="2 3" key="1">
    <citation type="submission" date="2021-06" db="EMBL/GenBank/DDBJ databases">
        <title>Complete genome of Haloferula helveola possessing various polysaccharide degrading enzymes.</title>
        <authorList>
            <person name="Takami H."/>
            <person name="Huang C."/>
            <person name="Hamasaki K."/>
        </authorList>
    </citation>
    <scope>NUCLEOTIDE SEQUENCE [LARGE SCALE GENOMIC DNA]</scope>
    <source>
        <strain evidence="2 3">CN-1</strain>
    </source>
</reference>
<evidence type="ECO:0000256" key="1">
    <source>
        <dbReference type="SAM" id="MobiDB-lite"/>
    </source>
</evidence>
<evidence type="ECO:0000313" key="3">
    <source>
        <dbReference type="Proteomes" id="UP001374893"/>
    </source>
</evidence>
<keyword evidence="3" id="KW-1185">Reference proteome</keyword>
<gene>
    <name evidence="2" type="ORF">HAHE_05520</name>
</gene>
<feature type="region of interest" description="Disordered" evidence="1">
    <location>
        <begin position="882"/>
        <end position="906"/>
    </location>
</feature>
<accession>A0ABN6H2M0</accession>
<dbReference type="EMBL" id="AP024702">
    <property type="protein sequence ID" value="BCX46644.1"/>
    <property type="molecule type" value="Genomic_DNA"/>
</dbReference>
<name>A0ABN6H2M0_9BACT</name>
<sequence length="1119" mass="123435">MVVTVTLMVLMSLLAVGLLSLATIQTRSSRNGEAQARAKANARLALQIAIGKLQTYAGPDQRVTAGAEIVASDNNPRWVGVWRSNEDEELGTPLVDWSRRDSALVDARQARRVGSNDLFEGWLVSGEPGDDPDSASGPTIELVGSGSVARAEDEVSVPLVTVTDSQGQPGSYAFWCSDESMKVSLNVPLAEPGDDPQGVEPPERYGIEDLAGLDGYRGLRDEDLLKLTDYRQAELAGIGDAAALRENFHSAGNRASAVLADTLRGGLKRDLTVFIEDGEVESLGDNLPALTENSPLLQGEKRKVQGPKLGVLRSFAKLAERGSSGDVEVSASPNLVAGDKFGEIPDLTRYTGQPVHPVIAQAEIYTRVCYVRGYITMHFYPRVVLWNPYNAPLKSQSYTLDFNQCINDSMTIEKRNGSTTDVGGRAYNPRGNKGDRLSFTIEATAFEPGEALVFSAKPGGGTLAGRATPLVQRDATGNNVLSAEIDPNQLTNFYLVLGNRLSGVSSRDLPLYANHNRGSYYWVDMMDWWERNPDNGLKISLHLGSANSYGDRLDLPLLQLIDTDNWRRGYEGGFNNGRWRVGGVEPVYDYERTADFEPWTRGVYGIRYKWWVERNPYNYAGTGGQRFWGAAVTADYNVRAPFCHRSPFDAVTDNGEEHHWYMWGPYTCDRQQGLPFVSPERAAHGGSNGFRGNPFFGGASSQPSTVYPIYDLPTDGERIVSLGRFQNAQLTPFIWHTSFPIGNSWVPPNLTRREQSTDSSRVMDTAWDDYVPHLPEWMKQGRDEDEEVIYDLAYEANHELWDRYFLSGATADEKRRFSVNPSASPLPNSRLVPIAGSTAEAERLDNFYQAASEMLLAGAFNVNTTDVDAWRALFASLKDREGSGASFPRFQDPEDDEHDPTDPYNPKAWSGFRSLSDEQLDSLATSLVNQVKRRGPFISVSDFVNRRLARDRGRGSEHGLMGPLQQAIEDAGINEGLEGGDVAMLSTGYGNASYEPGSKSDEWAPQEHLRSSKAVGMPTYLQQGDLLQPLGSMLVARGDTFVVRAYGDARSEDGSKVVARAWCEAEVQRLPGYVVSTDPAEEPPFDADGQPNSQISEASRRFGRRFEIVSFRWLNSTEI</sequence>
<dbReference type="Proteomes" id="UP001374893">
    <property type="component" value="Chromosome"/>
</dbReference>
<organism evidence="2 3">
    <name type="scientific">Haloferula helveola</name>
    <dbReference type="NCBI Taxonomy" id="490095"/>
    <lineage>
        <taxon>Bacteria</taxon>
        <taxon>Pseudomonadati</taxon>
        <taxon>Verrucomicrobiota</taxon>
        <taxon>Verrucomicrobiia</taxon>
        <taxon>Verrucomicrobiales</taxon>
        <taxon>Verrucomicrobiaceae</taxon>
        <taxon>Haloferula</taxon>
    </lineage>
</organism>
<proteinExistence type="predicted"/>
<evidence type="ECO:0000313" key="2">
    <source>
        <dbReference type="EMBL" id="BCX46644.1"/>
    </source>
</evidence>